<name>A0A0D3HZN5_EMIH1</name>
<feature type="domain" description="DNA2/NAM7 helicase helicase" evidence="1">
    <location>
        <begin position="1"/>
        <end position="57"/>
    </location>
</feature>
<dbReference type="InterPro" id="IPR050534">
    <property type="entry name" value="Coronavir_polyprotein_1ab"/>
</dbReference>
<dbReference type="GeneID" id="17250619"/>
<organism evidence="2 3">
    <name type="scientific">Emiliania huxleyi (strain CCMP1516)</name>
    <dbReference type="NCBI Taxonomy" id="280463"/>
    <lineage>
        <taxon>Eukaryota</taxon>
        <taxon>Haptista</taxon>
        <taxon>Haptophyta</taxon>
        <taxon>Prymnesiophyceae</taxon>
        <taxon>Isochrysidales</taxon>
        <taxon>Noelaerhabdaceae</taxon>
        <taxon>Emiliania</taxon>
    </lineage>
</organism>
<dbReference type="Proteomes" id="UP000013827">
    <property type="component" value="Unassembled WGS sequence"/>
</dbReference>
<protein>
    <recommendedName>
        <fullName evidence="1">DNA2/NAM7 helicase helicase domain-containing protein</fullName>
    </recommendedName>
</protein>
<dbReference type="PaxDb" id="2903-EOD04470"/>
<sequence length="57" mass="5896">LNDSQRAAVDAALTRRLTLVQGPPGTGKTTVAVQILTLWVRALGVKPVLATADSNVA</sequence>
<keyword evidence="3" id="KW-1185">Reference proteome</keyword>
<proteinExistence type="predicted"/>
<evidence type="ECO:0000259" key="1">
    <source>
        <dbReference type="Pfam" id="PF13086"/>
    </source>
</evidence>
<dbReference type="AlphaFoldDB" id="A0A0D3HZN5"/>
<evidence type="ECO:0000313" key="3">
    <source>
        <dbReference type="Proteomes" id="UP000013827"/>
    </source>
</evidence>
<evidence type="ECO:0000313" key="2">
    <source>
        <dbReference type="EnsemblProtists" id="EOD04470"/>
    </source>
</evidence>
<dbReference type="InterPro" id="IPR041677">
    <property type="entry name" value="DNA2/NAM7_AAA_11"/>
</dbReference>
<dbReference type="RefSeq" id="XP_005756899.1">
    <property type="nucleotide sequence ID" value="XM_005756842.1"/>
</dbReference>
<reference evidence="3" key="1">
    <citation type="journal article" date="2013" name="Nature">
        <title>Pan genome of the phytoplankton Emiliania underpins its global distribution.</title>
        <authorList>
            <person name="Read B.A."/>
            <person name="Kegel J."/>
            <person name="Klute M.J."/>
            <person name="Kuo A."/>
            <person name="Lefebvre S.C."/>
            <person name="Maumus F."/>
            <person name="Mayer C."/>
            <person name="Miller J."/>
            <person name="Monier A."/>
            <person name="Salamov A."/>
            <person name="Young J."/>
            <person name="Aguilar M."/>
            <person name="Claverie J.M."/>
            <person name="Frickenhaus S."/>
            <person name="Gonzalez K."/>
            <person name="Herman E.K."/>
            <person name="Lin Y.C."/>
            <person name="Napier J."/>
            <person name="Ogata H."/>
            <person name="Sarno A.F."/>
            <person name="Shmutz J."/>
            <person name="Schroeder D."/>
            <person name="de Vargas C."/>
            <person name="Verret F."/>
            <person name="von Dassow P."/>
            <person name="Valentin K."/>
            <person name="Van de Peer Y."/>
            <person name="Wheeler G."/>
            <person name="Dacks J.B."/>
            <person name="Delwiche C.F."/>
            <person name="Dyhrman S.T."/>
            <person name="Glockner G."/>
            <person name="John U."/>
            <person name="Richards T."/>
            <person name="Worden A.Z."/>
            <person name="Zhang X."/>
            <person name="Grigoriev I.V."/>
            <person name="Allen A.E."/>
            <person name="Bidle K."/>
            <person name="Borodovsky M."/>
            <person name="Bowler C."/>
            <person name="Brownlee C."/>
            <person name="Cock J.M."/>
            <person name="Elias M."/>
            <person name="Gladyshev V.N."/>
            <person name="Groth M."/>
            <person name="Guda C."/>
            <person name="Hadaegh A."/>
            <person name="Iglesias-Rodriguez M.D."/>
            <person name="Jenkins J."/>
            <person name="Jones B.M."/>
            <person name="Lawson T."/>
            <person name="Leese F."/>
            <person name="Lindquist E."/>
            <person name="Lobanov A."/>
            <person name="Lomsadze A."/>
            <person name="Malik S.B."/>
            <person name="Marsh M.E."/>
            <person name="Mackinder L."/>
            <person name="Mock T."/>
            <person name="Mueller-Roeber B."/>
            <person name="Pagarete A."/>
            <person name="Parker M."/>
            <person name="Probert I."/>
            <person name="Quesneville H."/>
            <person name="Raines C."/>
            <person name="Rensing S.A."/>
            <person name="Riano-Pachon D.M."/>
            <person name="Richier S."/>
            <person name="Rokitta S."/>
            <person name="Shiraiwa Y."/>
            <person name="Soanes D.M."/>
            <person name="van der Giezen M."/>
            <person name="Wahlund T.M."/>
            <person name="Williams B."/>
            <person name="Wilson W."/>
            <person name="Wolfe G."/>
            <person name="Wurch L.L."/>
        </authorList>
    </citation>
    <scope>NUCLEOTIDE SEQUENCE</scope>
</reference>
<dbReference type="InterPro" id="IPR027417">
    <property type="entry name" value="P-loop_NTPase"/>
</dbReference>
<dbReference type="PANTHER" id="PTHR43788">
    <property type="entry name" value="DNA2/NAM7 HELICASE FAMILY MEMBER"/>
    <property type="match status" value="1"/>
</dbReference>
<dbReference type="GO" id="GO:0043139">
    <property type="term" value="F:5'-3' DNA helicase activity"/>
    <property type="evidence" value="ECO:0007669"/>
    <property type="project" value="TreeGrafter"/>
</dbReference>
<dbReference type="Gene3D" id="3.40.50.300">
    <property type="entry name" value="P-loop containing nucleotide triphosphate hydrolases"/>
    <property type="match status" value="1"/>
</dbReference>
<dbReference type="HOGENOM" id="CLU_199449_0_0_1"/>
<dbReference type="Pfam" id="PF13086">
    <property type="entry name" value="AAA_11"/>
    <property type="match status" value="1"/>
</dbReference>
<reference evidence="2" key="2">
    <citation type="submission" date="2024-10" db="UniProtKB">
        <authorList>
            <consortium name="EnsemblProtists"/>
        </authorList>
    </citation>
    <scope>IDENTIFICATION</scope>
</reference>
<dbReference type="PANTHER" id="PTHR43788:SF8">
    <property type="entry name" value="DNA-BINDING PROTEIN SMUBP-2"/>
    <property type="match status" value="1"/>
</dbReference>
<dbReference type="EnsemblProtists" id="EOD04470">
    <property type="protein sequence ID" value="EOD04470"/>
    <property type="gene ID" value="EMIHUDRAFT_50125"/>
</dbReference>
<accession>A0A0D3HZN5</accession>
<dbReference type="KEGG" id="ehx:EMIHUDRAFT_50125"/>
<dbReference type="SUPFAM" id="SSF52540">
    <property type="entry name" value="P-loop containing nucleoside triphosphate hydrolases"/>
    <property type="match status" value="1"/>
</dbReference>